<dbReference type="InterPro" id="IPR007111">
    <property type="entry name" value="NACHT_NTPase"/>
</dbReference>
<keyword evidence="1 3" id="KW-0853">WD repeat</keyword>
<dbReference type="InterPro" id="IPR036322">
    <property type="entry name" value="WD40_repeat_dom_sf"/>
</dbReference>
<feature type="repeat" description="WD" evidence="3">
    <location>
        <begin position="1364"/>
        <end position="1392"/>
    </location>
</feature>
<dbReference type="Pfam" id="PF00400">
    <property type="entry name" value="WD40"/>
    <property type="match status" value="14"/>
</dbReference>
<evidence type="ECO:0000259" key="4">
    <source>
        <dbReference type="PROSITE" id="PS50837"/>
    </source>
</evidence>
<dbReference type="PROSITE" id="PS50294">
    <property type="entry name" value="WD_REPEATS_REGION"/>
    <property type="match status" value="4"/>
</dbReference>
<dbReference type="PROSITE" id="PS00678">
    <property type="entry name" value="WD_REPEATS_1"/>
    <property type="match status" value="4"/>
</dbReference>
<comment type="caution">
    <text evidence="6">The sequence shown here is derived from an EMBL/GenBank/DDBJ whole genome shotgun (WGS) entry which is preliminary data.</text>
</comment>
<dbReference type="EMBL" id="JBHSJB010000003">
    <property type="protein sequence ID" value="MFC5052604.1"/>
    <property type="molecule type" value="Genomic_DNA"/>
</dbReference>
<evidence type="ECO:0000256" key="1">
    <source>
        <dbReference type="ARBA" id="ARBA00022574"/>
    </source>
</evidence>
<dbReference type="PROSITE" id="PS50927">
    <property type="entry name" value="BULB_LECTIN"/>
    <property type="match status" value="1"/>
</dbReference>
<dbReference type="SUPFAM" id="SSF141571">
    <property type="entry name" value="Pentapeptide repeat-like"/>
    <property type="match status" value="1"/>
</dbReference>
<dbReference type="Pfam" id="PF22737">
    <property type="entry name" value="NNH6"/>
    <property type="match status" value="1"/>
</dbReference>
<evidence type="ECO:0000256" key="3">
    <source>
        <dbReference type="PROSITE-ProRule" id="PRU00221"/>
    </source>
</evidence>
<feature type="repeat" description="WD" evidence="3">
    <location>
        <begin position="1281"/>
        <end position="1322"/>
    </location>
</feature>
<dbReference type="InterPro" id="IPR019775">
    <property type="entry name" value="WD40_repeat_CS"/>
</dbReference>
<dbReference type="SMART" id="SM00320">
    <property type="entry name" value="WD40"/>
    <property type="match status" value="14"/>
</dbReference>
<name>A0ABV9XTT2_9PSEU</name>
<dbReference type="PANTHER" id="PTHR22847">
    <property type="entry name" value="WD40 REPEAT PROTEIN"/>
    <property type="match status" value="1"/>
</dbReference>
<dbReference type="InterPro" id="IPR027417">
    <property type="entry name" value="P-loop_NTPase"/>
</dbReference>
<feature type="repeat" description="WD" evidence="3">
    <location>
        <begin position="959"/>
        <end position="999"/>
    </location>
</feature>
<feature type="repeat" description="WD" evidence="3">
    <location>
        <begin position="1441"/>
        <end position="1482"/>
    </location>
</feature>
<dbReference type="RefSeq" id="WP_344035107.1">
    <property type="nucleotide sequence ID" value="NZ_BAAAKE010000002.1"/>
</dbReference>
<keyword evidence="7" id="KW-1185">Reference proteome</keyword>
<dbReference type="Gene3D" id="2.130.10.10">
    <property type="entry name" value="YVTN repeat-like/Quinoprotein amine dehydrogenase"/>
    <property type="match status" value="5"/>
</dbReference>
<dbReference type="Gene3D" id="2.160.20.80">
    <property type="entry name" value="E3 ubiquitin-protein ligase SopA"/>
    <property type="match status" value="1"/>
</dbReference>
<organism evidence="6 7">
    <name type="scientific">Saccharothrix xinjiangensis</name>
    <dbReference type="NCBI Taxonomy" id="204798"/>
    <lineage>
        <taxon>Bacteria</taxon>
        <taxon>Bacillati</taxon>
        <taxon>Actinomycetota</taxon>
        <taxon>Actinomycetes</taxon>
        <taxon>Pseudonocardiales</taxon>
        <taxon>Pseudonocardiaceae</taxon>
        <taxon>Saccharothrix</taxon>
    </lineage>
</organism>
<dbReference type="CDD" id="cd00200">
    <property type="entry name" value="WD40"/>
    <property type="match status" value="2"/>
</dbReference>
<feature type="domain" description="Bulb-type lectin" evidence="5">
    <location>
        <begin position="1340"/>
        <end position="1474"/>
    </location>
</feature>
<reference evidence="7" key="1">
    <citation type="journal article" date="2019" name="Int. J. Syst. Evol. Microbiol.">
        <title>The Global Catalogue of Microorganisms (GCM) 10K type strain sequencing project: providing services to taxonomists for standard genome sequencing and annotation.</title>
        <authorList>
            <consortium name="The Broad Institute Genomics Platform"/>
            <consortium name="The Broad Institute Genome Sequencing Center for Infectious Disease"/>
            <person name="Wu L."/>
            <person name="Ma J."/>
        </authorList>
    </citation>
    <scope>NUCLEOTIDE SEQUENCE [LARGE SCALE GENOMIC DNA]</scope>
    <source>
        <strain evidence="7">KCTC 12848</strain>
    </source>
</reference>
<dbReference type="Pfam" id="PF13576">
    <property type="entry name" value="Pentapeptide_3"/>
    <property type="match status" value="1"/>
</dbReference>
<dbReference type="InterPro" id="IPR054737">
    <property type="entry name" value="NNH6"/>
</dbReference>
<dbReference type="InterPro" id="IPR001646">
    <property type="entry name" value="5peptide_repeat"/>
</dbReference>
<dbReference type="PROSITE" id="PS50082">
    <property type="entry name" value="WD_REPEATS_2"/>
    <property type="match status" value="7"/>
</dbReference>
<dbReference type="InterPro" id="IPR015943">
    <property type="entry name" value="WD40/YVTN_repeat-like_dom_sf"/>
</dbReference>
<keyword evidence="2" id="KW-0677">Repeat</keyword>
<dbReference type="SUPFAM" id="SSF50978">
    <property type="entry name" value="WD40 repeat-like"/>
    <property type="match status" value="1"/>
</dbReference>
<proteinExistence type="predicted"/>
<dbReference type="PANTHER" id="PTHR22847:SF637">
    <property type="entry name" value="WD REPEAT DOMAIN 5B"/>
    <property type="match status" value="1"/>
</dbReference>
<dbReference type="SUPFAM" id="SSF52540">
    <property type="entry name" value="P-loop containing nucleoside triphosphate hydrolases"/>
    <property type="match status" value="1"/>
</dbReference>
<dbReference type="InterPro" id="IPR011047">
    <property type="entry name" value="Quinoprotein_ADH-like_sf"/>
</dbReference>
<feature type="repeat" description="WD" evidence="3">
    <location>
        <begin position="1323"/>
        <end position="1363"/>
    </location>
</feature>
<dbReference type="Gene3D" id="3.40.50.300">
    <property type="entry name" value="P-loop containing nucleotide triphosphate hydrolases"/>
    <property type="match status" value="1"/>
</dbReference>
<dbReference type="InterPro" id="IPR001680">
    <property type="entry name" value="WD40_rpt"/>
</dbReference>
<dbReference type="PROSITE" id="PS50837">
    <property type="entry name" value="NACHT"/>
    <property type="match status" value="1"/>
</dbReference>
<accession>A0ABV9XTT2</accession>
<evidence type="ECO:0000313" key="7">
    <source>
        <dbReference type="Proteomes" id="UP001595833"/>
    </source>
</evidence>
<sequence length="1540" mass="170290">MTTLLRLDEITDRIEALRSRLTTMQIARLTTIRDLVGGDGRFLLRAALEAGEFPEGDSRAQDAFQDFRRRVNNAADEAGVDLRLELESRKTPPDRRYGWFSGGDLVEKSIVAFTGEAAERTGGERPVPPEVAELGDSRRTRVYVSFHPTTGAAARGAEKLLEQLRNLLGADPERRWEVQDPRSVGLGEDVGQTRDRLASEADVRVVLVSPAYLANPEERRRALERPGRIVAFAFSSLPDGPVYLGPLQRHDVQRADEPWDGLVNTSRRSSYVKHVVNEIRRALSGPSAPVDERLGDDDSILTWVNKVIRSQRRDDSPHLVPANLAETSLQESQLGNTDFAVSPPLRAVDRLVAWATDSAPGASRLCALLGDVGMGKTTTAKLFTKQLLKLHKKDPSVPLPVHFDLRDVRVAALDTSMTLDQILDSMLDATRPAGVAPERLNADIVRKRFEKGNVVVVFDGLDEVLVHLGSHDQQLFTRQLWRAMTDRSAARMLLTCRTQYFRTIRDEVAYFTGETRQGLRGSDYLALLMLPFQDEQVREYLAANLGRSEEWVSEFLQTIAAVHDLPDLARRPITLRLIADQVEFIEKAKLQGLALRSIDIYSEVVERWISRDSGKHTLIPDHKRLLMEEIAAALWRSGRNAWSPSDVDDWLIDLLDQRPELRRHYREHVPDLWKADFRTATFLKREGDTFRFAHRSLFEYFLARYLFRTLSDAGLPARGYTSIAITVPSQETLDFFGQSIDAAHGDTRSRTLSALQEIGHEYLAEVSELAFAYALHAKNHGYPHQPLARIQLPGAELAGWRIEANENAKLPMQHANFTGADLRLATFHNVDLSHSIFSDADASNTEFHGSRLSNSLWIGTRAAGAVLRRCDTDDIDFTRTKVYRTKLLDCTSSSDTDPGLLIAPMAETEPPPGARLSHLIVHTNWARTVAWSPDGTRILTGGNGVRIWDAATGEIIHHVTHHTDPVNAVAWSPDSTRILTGGSKNVRVWSAATGEDLHHLTVHARGVQAVAWSPNGIRILTGGNGINVWNAMTGHLVYQRSNHTDPVTAVAWSPHGTRMLTGGNGAHIWNATTGEVVHQLADRTDRVHAVAWSPDGTRVLTGGSNEARIWNATTGEPLHHLTGAANAVAWSPDSTRILTGGSNDVRIWNATTGEIVFHRLTVHTHKVHSVAWSPNGDHILTSGNDNTVRIWDTTTGEQLHYLTGHTHRVHSVAWSPNGDHILTSSDDNTVRIWDTTTGITPRMTSRTDRVKAVAWSPDGTRVLTGGSNEARIWNATTGDVVHHLTGAANAVAWSPDSTRILTSSDDNTVRTWDTTTGRALHRFTGHADWINAMTWSPDGTRILTSSDDTTRTWDATTGEVVHQLSGHTDRVHAVAWSPDGTRVLTGGNGTRIWNATTGEPLHHLTGTTNAVAWSPDGTRVLTGGNGTRIWNATTGEPLHHLTGHTDWINAVAWSPDGTQILTGSDDSTVRTWDATTGQATGLVFAFFPDGELAVYNTLENRVLGCTGNAWRWLGWNVVKDGRVDLLPAETFGKLPLFTDP</sequence>
<dbReference type="PRINTS" id="PR00320">
    <property type="entry name" value="GPROTEINBRPT"/>
</dbReference>
<evidence type="ECO:0000259" key="5">
    <source>
        <dbReference type="PROSITE" id="PS50927"/>
    </source>
</evidence>
<dbReference type="Proteomes" id="UP001595833">
    <property type="component" value="Unassembled WGS sequence"/>
</dbReference>
<protein>
    <submittedName>
        <fullName evidence="6">Pentapeptide repeat-containing protein</fullName>
    </submittedName>
</protein>
<dbReference type="InterPro" id="IPR001480">
    <property type="entry name" value="Bulb-type_lectin_dom"/>
</dbReference>
<evidence type="ECO:0000313" key="6">
    <source>
        <dbReference type="EMBL" id="MFC5052604.1"/>
    </source>
</evidence>
<feature type="domain" description="NACHT" evidence="4">
    <location>
        <begin position="364"/>
        <end position="498"/>
    </location>
</feature>
<dbReference type="SUPFAM" id="SSF50998">
    <property type="entry name" value="Quinoprotein alcohol dehydrogenase-like"/>
    <property type="match status" value="1"/>
</dbReference>
<evidence type="ECO:0000256" key="2">
    <source>
        <dbReference type="ARBA" id="ARBA00022737"/>
    </source>
</evidence>
<dbReference type="InterPro" id="IPR020472">
    <property type="entry name" value="WD40_PAC1"/>
</dbReference>
<feature type="repeat" description="WD" evidence="3">
    <location>
        <begin position="1202"/>
        <end position="1243"/>
    </location>
</feature>
<gene>
    <name evidence="6" type="ORF">ACFPFM_02410</name>
</gene>
<feature type="repeat" description="WD" evidence="3">
    <location>
        <begin position="1160"/>
        <end position="1201"/>
    </location>
</feature>